<dbReference type="RefSeq" id="WP_345025169.1">
    <property type="nucleotide sequence ID" value="NZ_BAABDO010000168.1"/>
</dbReference>
<dbReference type="PANTHER" id="PTHR43792">
    <property type="entry name" value="GNAT FAMILY, PUTATIVE (AFU_ORTHOLOGUE AFUA_3G00765)-RELATED-RELATED"/>
    <property type="match status" value="1"/>
</dbReference>
<evidence type="ECO:0000259" key="1">
    <source>
        <dbReference type="PROSITE" id="PS51186"/>
    </source>
</evidence>
<dbReference type="EMBL" id="BAABDO010000168">
    <property type="protein sequence ID" value="GAA4158254.1"/>
    <property type="molecule type" value="Genomic_DNA"/>
</dbReference>
<protein>
    <submittedName>
        <fullName evidence="2">GNAT family protein</fullName>
    </submittedName>
</protein>
<evidence type="ECO:0000313" key="3">
    <source>
        <dbReference type="Proteomes" id="UP001500266"/>
    </source>
</evidence>
<dbReference type="PROSITE" id="PS51186">
    <property type="entry name" value="GNAT"/>
    <property type="match status" value="1"/>
</dbReference>
<dbReference type="Pfam" id="PF13302">
    <property type="entry name" value="Acetyltransf_3"/>
    <property type="match status" value="1"/>
</dbReference>
<dbReference type="SUPFAM" id="SSF55729">
    <property type="entry name" value="Acyl-CoA N-acyltransferases (Nat)"/>
    <property type="match status" value="1"/>
</dbReference>
<dbReference type="InterPro" id="IPR000182">
    <property type="entry name" value="GNAT_dom"/>
</dbReference>
<dbReference type="InterPro" id="IPR016181">
    <property type="entry name" value="Acyl_CoA_acyltransferase"/>
</dbReference>
<comment type="caution">
    <text evidence="2">The sequence shown here is derived from an EMBL/GenBank/DDBJ whole genome shotgun (WGS) entry which is preliminary data.</text>
</comment>
<dbReference type="InterPro" id="IPR051531">
    <property type="entry name" value="N-acetyltransferase"/>
</dbReference>
<feature type="domain" description="N-acetyltransferase" evidence="1">
    <location>
        <begin position="12"/>
        <end position="178"/>
    </location>
</feature>
<proteinExistence type="predicted"/>
<dbReference type="Gene3D" id="3.40.630.30">
    <property type="match status" value="1"/>
</dbReference>
<organism evidence="2 3">
    <name type="scientific">Actinomadura keratinilytica</name>
    <dbReference type="NCBI Taxonomy" id="547461"/>
    <lineage>
        <taxon>Bacteria</taxon>
        <taxon>Bacillati</taxon>
        <taxon>Actinomycetota</taxon>
        <taxon>Actinomycetes</taxon>
        <taxon>Streptosporangiales</taxon>
        <taxon>Thermomonosporaceae</taxon>
        <taxon>Actinomadura</taxon>
    </lineage>
</organism>
<dbReference type="Proteomes" id="UP001500266">
    <property type="component" value="Unassembled WGS sequence"/>
</dbReference>
<reference evidence="3" key="1">
    <citation type="journal article" date="2019" name="Int. J. Syst. Evol. Microbiol.">
        <title>The Global Catalogue of Microorganisms (GCM) 10K type strain sequencing project: providing services to taxonomists for standard genome sequencing and annotation.</title>
        <authorList>
            <consortium name="The Broad Institute Genomics Platform"/>
            <consortium name="The Broad Institute Genome Sequencing Center for Infectious Disease"/>
            <person name="Wu L."/>
            <person name="Ma J."/>
        </authorList>
    </citation>
    <scope>NUCLEOTIDE SEQUENCE [LARGE SCALE GENOMIC DNA]</scope>
    <source>
        <strain evidence="3">JCM 17316</strain>
    </source>
</reference>
<name>A0ABP7ZIQ7_9ACTN</name>
<accession>A0ABP7ZIQ7</accession>
<evidence type="ECO:0000313" key="2">
    <source>
        <dbReference type="EMBL" id="GAA4158254.1"/>
    </source>
</evidence>
<sequence length="186" mass="20540">MFPVSITDERGVMLREFTADDVDAVLAVYGDPKVTEHLSFEPRTRDQVKATLDSVTAAARVEPRTEYSLAVVHGGEVIGVARLAVDTQHPGQSSGQLGFALRASHWGRGLGAATVRLLLRLGFDELGLYRLWGARSPENVVSARLMTALGMVEEGRIRGHIRVRGRWRDSVVHSILADEWQADQQR</sequence>
<keyword evidence="3" id="KW-1185">Reference proteome</keyword>
<gene>
    <name evidence="2" type="ORF">GCM10022416_60240</name>
</gene>